<dbReference type="SMART" id="SM00079">
    <property type="entry name" value="PBPe"/>
    <property type="match status" value="1"/>
</dbReference>
<dbReference type="SUPFAM" id="SSF53850">
    <property type="entry name" value="Periplasmic binding protein-like II"/>
    <property type="match status" value="1"/>
</dbReference>
<sequence length="637" mass="70721">MCSNSTCFIASLLLQLKWKEIVLVSENISDAETLLMNRQFSGSGTRHAMISDGEAMSGEWVRHMVKTGEDSWLPLNVVLMCSVSCIQSTLLEASNLEREYGTLSAFGMSSRWLLMPTGGDNLLDHLHVSNVTMDNVALFQQGDPPGHGDDCVLEEQTTVHTLLWLKDGRSWANTGHVVADNTKRHSVTHSDNAERTVFPNLQQGYNNRQLRIIIKEWLAYVLSYQNGTKVWQGLFLDLLDVASEALNFTYYILEPQDGRWGKGTEEEAHVGLFGHVIRKEADLGLVPTDVLPERLAVMDFSVPVQYTSFVMAYRKAQEGPDFQTLLGPFSMTVLLTVGGALVCVSLMMFAMEVAEMRRGEYRGECTDSRTENGKLRSWLMLLDKVMQTTGAALLSEPSEISLRSRPGRVLLSSWWMFSLVMAAAYSGTLTAFLSATKDTQLFNSLQDLVTKQHDYKWGAVSDTALSIVLKNSNESVLQNTWAGIQRFSSSDTDTLTDNMTALVGKVRSENFVLLESTQFARLHFGEDCDVVIVDAGIKQVLMSLVFPKGSSLNRPMSDIIQRLHASGIMSKWTTTWFPRATCPTSSSPKVISLLHVQGVLLVVPLGVGFALVVLAAEMIKGMRRRDVCSVISRVQQC</sequence>
<dbReference type="InterPro" id="IPR001320">
    <property type="entry name" value="Iontro_rcpt_C"/>
</dbReference>
<keyword evidence="3" id="KW-1003">Cell membrane</keyword>
<name>A0ABD0JES7_9CAEN</name>
<evidence type="ECO:0000313" key="15">
    <source>
        <dbReference type="Proteomes" id="UP001519460"/>
    </source>
</evidence>
<dbReference type="Pfam" id="PF00060">
    <property type="entry name" value="Lig_chan"/>
    <property type="match status" value="1"/>
</dbReference>
<evidence type="ECO:0000256" key="7">
    <source>
        <dbReference type="ARBA" id="ARBA00023136"/>
    </source>
</evidence>
<evidence type="ECO:0000256" key="3">
    <source>
        <dbReference type="ARBA" id="ARBA00022475"/>
    </source>
</evidence>
<evidence type="ECO:0000256" key="1">
    <source>
        <dbReference type="ARBA" id="ARBA00004651"/>
    </source>
</evidence>
<dbReference type="EMBL" id="JACVVK020000490">
    <property type="protein sequence ID" value="KAK7471493.1"/>
    <property type="molecule type" value="Genomic_DNA"/>
</dbReference>
<dbReference type="GO" id="GO:0050906">
    <property type="term" value="P:detection of stimulus involved in sensory perception"/>
    <property type="evidence" value="ECO:0007669"/>
    <property type="project" value="UniProtKB-ARBA"/>
</dbReference>
<evidence type="ECO:0000256" key="2">
    <source>
        <dbReference type="ARBA" id="ARBA00022448"/>
    </source>
</evidence>
<keyword evidence="8" id="KW-0675">Receptor</keyword>
<dbReference type="Gene3D" id="1.10.287.70">
    <property type="match status" value="1"/>
</dbReference>
<dbReference type="InterPro" id="IPR052192">
    <property type="entry name" value="Insect_Ionotropic_Sensory_Rcpt"/>
</dbReference>
<evidence type="ECO:0000256" key="4">
    <source>
        <dbReference type="ARBA" id="ARBA00022692"/>
    </source>
</evidence>
<keyword evidence="10" id="KW-1071">Ligand-gated ion channel</keyword>
<dbReference type="Pfam" id="PF10613">
    <property type="entry name" value="Lig_chan-Glu_bd"/>
    <property type="match status" value="1"/>
</dbReference>
<evidence type="ECO:0000256" key="5">
    <source>
        <dbReference type="ARBA" id="ARBA00022989"/>
    </source>
</evidence>
<feature type="transmembrane region" description="Helical" evidence="12">
    <location>
        <begin position="594"/>
        <end position="616"/>
    </location>
</feature>
<keyword evidence="6" id="KW-0406">Ion transport</keyword>
<feature type="transmembrane region" description="Helical" evidence="12">
    <location>
        <begin position="409"/>
        <end position="433"/>
    </location>
</feature>
<protein>
    <recommendedName>
        <fullName evidence="13">Ionotropic glutamate receptor C-terminal domain-containing protein</fullName>
    </recommendedName>
</protein>
<dbReference type="Gene3D" id="3.40.190.10">
    <property type="entry name" value="Periplasmic binding protein-like II"/>
    <property type="match status" value="1"/>
</dbReference>
<dbReference type="GO" id="GO:0005886">
    <property type="term" value="C:plasma membrane"/>
    <property type="evidence" value="ECO:0007669"/>
    <property type="project" value="UniProtKB-SubCell"/>
</dbReference>
<dbReference type="GO" id="GO:0034220">
    <property type="term" value="P:monoatomic ion transmembrane transport"/>
    <property type="evidence" value="ECO:0007669"/>
    <property type="project" value="UniProtKB-KW"/>
</dbReference>
<accession>A0ABD0JES7</accession>
<dbReference type="AlphaFoldDB" id="A0ABD0JES7"/>
<gene>
    <name evidence="14" type="ORF">BaRGS_00035832</name>
</gene>
<evidence type="ECO:0000256" key="10">
    <source>
        <dbReference type="ARBA" id="ARBA00023286"/>
    </source>
</evidence>
<feature type="domain" description="Ionotropic glutamate receptor C-terminal" evidence="13">
    <location>
        <begin position="223"/>
        <end position="579"/>
    </location>
</feature>
<evidence type="ECO:0000313" key="14">
    <source>
        <dbReference type="EMBL" id="KAK7471493.1"/>
    </source>
</evidence>
<keyword evidence="9" id="KW-0325">Glycoprotein</keyword>
<evidence type="ECO:0000256" key="8">
    <source>
        <dbReference type="ARBA" id="ARBA00023170"/>
    </source>
</evidence>
<organism evidence="14 15">
    <name type="scientific">Batillaria attramentaria</name>
    <dbReference type="NCBI Taxonomy" id="370345"/>
    <lineage>
        <taxon>Eukaryota</taxon>
        <taxon>Metazoa</taxon>
        <taxon>Spiralia</taxon>
        <taxon>Lophotrochozoa</taxon>
        <taxon>Mollusca</taxon>
        <taxon>Gastropoda</taxon>
        <taxon>Caenogastropoda</taxon>
        <taxon>Sorbeoconcha</taxon>
        <taxon>Cerithioidea</taxon>
        <taxon>Batillariidae</taxon>
        <taxon>Batillaria</taxon>
    </lineage>
</organism>
<evidence type="ECO:0000256" key="9">
    <source>
        <dbReference type="ARBA" id="ARBA00023180"/>
    </source>
</evidence>
<keyword evidence="4 12" id="KW-0812">Transmembrane</keyword>
<dbReference type="PANTHER" id="PTHR42643:SF24">
    <property type="entry name" value="IONOTROPIC RECEPTOR 60A"/>
    <property type="match status" value="1"/>
</dbReference>
<dbReference type="Proteomes" id="UP001519460">
    <property type="component" value="Unassembled WGS sequence"/>
</dbReference>
<comment type="subcellular location">
    <subcellularLocation>
        <location evidence="1">Cell membrane</location>
        <topology evidence="1">Multi-pass membrane protein</topology>
    </subcellularLocation>
</comment>
<evidence type="ECO:0000256" key="12">
    <source>
        <dbReference type="SAM" id="Phobius"/>
    </source>
</evidence>
<dbReference type="InterPro" id="IPR019594">
    <property type="entry name" value="Glu/Gly-bd"/>
</dbReference>
<evidence type="ECO:0000259" key="13">
    <source>
        <dbReference type="SMART" id="SM00079"/>
    </source>
</evidence>
<keyword evidence="5 12" id="KW-1133">Transmembrane helix</keyword>
<keyword evidence="2" id="KW-0813">Transport</keyword>
<keyword evidence="15" id="KW-1185">Reference proteome</keyword>
<keyword evidence="7 12" id="KW-0472">Membrane</keyword>
<reference evidence="14 15" key="1">
    <citation type="journal article" date="2023" name="Sci. Data">
        <title>Genome assembly of the Korean intertidal mud-creeper Batillaria attramentaria.</title>
        <authorList>
            <person name="Patra A.K."/>
            <person name="Ho P.T."/>
            <person name="Jun S."/>
            <person name="Lee S.J."/>
            <person name="Kim Y."/>
            <person name="Won Y.J."/>
        </authorList>
    </citation>
    <scope>NUCLEOTIDE SEQUENCE [LARGE SCALE GENOMIC DNA]</scope>
    <source>
        <strain evidence="14">Wonlab-2016</strain>
    </source>
</reference>
<feature type="transmembrane region" description="Helical" evidence="12">
    <location>
        <begin position="325"/>
        <end position="349"/>
    </location>
</feature>
<proteinExistence type="predicted"/>
<keyword evidence="11" id="KW-0407">Ion channel</keyword>
<evidence type="ECO:0000256" key="6">
    <source>
        <dbReference type="ARBA" id="ARBA00023065"/>
    </source>
</evidence>
<evidence type="ECO:0000256" key="11">
    <source>
        <dbReference type="ARBA" id="ARBA00023303"/>
    </source>
</evidence>
<comment type="caution">
    <text evidence="14">The sequence shown here is derived from an EMBL/GenBank/DDBJ whole genome shotgun (WGS) entry which is preliminary data.</text>
</comment>
<dbReference type="PANTHER" id="PTHR42643">
    <property type="entry name" value="IONOTROPIC RECEPTOR 20A-RELATED"/>
    <property type="match status" value="1"/>
</dbReference>